<evidence type="ECO:0000313" key="3">
    <source>
        <dbReference type="Proteomes" id="UP001528823"/>
    </source>
</evidence>
<protein>
    <submittedName>
        <fullName evidence="2">DUF4435 domain-containing protein</fullName>
    </submittedName>
</protein>
<name>A0ABT5U6W7_9GAMM</name>
<sequence>MIPERSDVAKSAKSVFFEDVNDIDIYIEDTATGYAKLYSIIFTRVFEGVYRVEEVFPIGDRKSVIKRHECHCSTERPSIYIVDGDLFILAGDEVENKPGLFRLPLYCIENLLCDHEAILDVLDEEEPVITREKIADQFDYDGWVVNNCDLLFQIFIEYSISFKIDPTVQTVSYPVKDFVEANTGDLSGVKISERINALRLNSVSKVGEEQYLFIKNEMLSQFGGDPQEKLSIVSGKDYLFPLLKMRAKSTVKTQIPDINFKQRIAKRCDIEPLSQVGDYVLC</sequence>
<dbReference type="EMBL" id="JAPMOU010000002">
    <property type="protein sequence ID" value="MDE1460919.1"/>
    <property type="molecule type" value="Genomic_DNA"/>
</dbReference>
<organism evidence="2 3">
    <name type="scientific">Spartinivicinus poritis</name>
    <dbReference type="NCBI Taxonomy" id="2994640"/>
    <lineage>
        <taxon>Bacteria</taxon>
        <taxon>Pseudomonadati</taxon>
        <taxon>Pseudomonadota</taxon>
        <taxon>Gammaproteobacteria</taxon>
        <taxon>Oceanospirillales</taxon>
        <taxon>Zooshikellaceae</taxon>
        <taxon>Spartinivicinus</taxon>
    </lineage>
</organism>
<dbReference type="Proteomes" id="UP001528823">
    <property type="component" value="Unassembled WGS sequence"/>
</dbReference>
<dbReference type="RefSeq" id="WP_274687285.1">
    <property type="nucleotide sequence ID" value="NZ_JAPMOU010000002.1"/>
</dbReference>
<comment type="caution">
    <text evidence="2">The sequence shown here is derived from an EMBL/GenBank/DDBJ whole genome shotgun (WGS) entry which is preliminary data.</text>
</comment>
<evidence type="ECO:0000259" key="1">
    <source>
        <dbReference type="Pfam" id="PF14491"/>
    </source>
</evidence>
<dbReference type="Pfam" id="PF14491">
    <property type="entry name" value="DUF4435"/>
    <property type="match status" value="1"/>
</dbReference>
<proteinExistence type="predicted"/>
<reference evidence="2 3" key="1">
    <citation type="submission" date="2022-11" db="EMBL/GenBank/DDBJ databases">
        <title>Spartinivicinus poritis sp. nov., isolated from scleractinian coral Porites lutea.</title>
        <authorList>
            <person name="Zhang G."/>
            <person name="Cai L."/>
            <person name="Wei Q."/>
        </authorList>
    </citation>
    <scope>NUCLEOTIDE SEQUENCE [LARGE SCALE GENOMIC DNA]</scope>
    <source>
        <strain evidence="2 3">A2-2</strain>
    </source>
</reference>
<accession>A0ABT5U6W7</accession>
<gene>
    <name evidence="2" type="ORF">ORQ98_02940</name>
</gene>
<dbReference type="InterPro" id="IPR029492">
    <property type="entry name" value="DUF4435"/>
</dbReference>
<feature type="domain" description="DUF4435" evidence="1">
    <location>
        <begin position="21"/>
        <end position="248"/>
    </location>
</feature>
<keyword evidence="3" id="KW-1185">Reference proteome</keyword>
<evidence type="ECO:0000313" key="2">
    <source>
        <dbReference type="EMBL" id="MDE1460919.1"/>
    </source>
</evidence>